<organism evidence="1">
    <name type="scientific">marine sediment metagenome</name>
    <dbReference type="NCBI Taxonomy" id="412755"/>
    <lineage>
        <taxon>unclassified sequences</taxon>
        <taxon>metagenomes</taxon>
        <taxon>ecological metagenomes</taxon>
    </lineage>
</organism>
<accession>X1DRR0</accession>
<name>X1DRR0_9ZZZZ</name>
<comment type="caution">
    <text evidence="1">The sequence shown here is derived from an EMBL/GenBank/DDBJ whole genome shotgun (WGS) entry which is preliminary data.</text>
</comment>
<protein>
    <submittedName>
        <fullName evidence="1">Uncharacterized protein</fullName>
    </submittedName>
</protein>
<dbReference type="EMBL" id="BARU01004781">
    <property type="protein sequence ID" value="GAH23696.1"/>
    <property type="molecule type" value="Genomic_DNA"/>
</dbReference>
<evidence type="ECO:0000313" key="1">
    <source>
        <dbReference type="EMBL" id="GAH23696.1"/>
    </source>
</evidence>
<gene>
    <name evidence="1" type="ORF">S03H2_09412</name>
</gene>
<sequence length="106" mass="12017">MEPRFIAKTHTGALRPGNYSVLIRCCTYSDQSSYPETVARRLESVLGENKKAIAKYIVLTAGTKNRGFQFVFDNMTWSWKGNVINAILTSLNKTNEENVNSFYDLT</sequence>
<proteinExistence type="predicted"/>
<feature type="non-terminal residue" evidence="1">
    <location>
        <position position="106"/>
    </location>
</feature>
<dbReference type="AlphaFoldDB" id="X1DRR0"/>
<reference evidence="1" key="1">
    <citation type="journal article" date="2014" name="Front. Microbiol.">
        <title>High frequency of phylogenetically diverse reductive dehalogenase-homologous genes in deep subseafloor sedimentary metagenomes.</title>
        <authorList>
            <person name="Kawai M."/>
            <person name="Futagami T."/>
            <person name="Toyoda A."/>
            <person name="Takaki Y."/>
            <person name="Nishi S."/>
            <person name="Hori S."/>
            <person name="Arai W."/>
            <person name="Tsubouchi T."/>
            <person name="Morono Y."/>
            <person name="Uchiyama I."/>
            <person name="Ito T."/>
            <person name="Fujiyama A."/>
            <person name="Inagaki F."/>
            <person name="Takami H."/>
        </authorList>
    </citation>
    <scope>NUCLEOTIDE SEQUENCE</scope>
    <source>
        <strain evidence="1">Expedition CK06-06</strain>
    </source>
</reference>